<name>A0ABV9KSW7_9BACT</name>
<keyword evidence="2" id="KW-1185">Reference proteome</keyword>
<dbReference type="EMBL" id="JBHSGN010000024">
    <property type="protein sequence ID" value="MFC4672691.1"/>
    <property type="molecule type" value="Genomic_DNA"/>
</dbReference>
<proteinExistence type="predicted"/>
<dbReference type="RefSeq" id="WP_379993885.1">
    <property type="nucleotide sequence ID" value="NZ_JBHSGN010000024.1"/>
</dbReference>
<protein>
    <submittedName>
        <fullName evidence="1">Uncharacterized protein</fullName>
    </submittedName>
</protein>
<comment type="caution">
    <text evidence="1">The sequence shown here is derived from an EMBL/GenBank/DDBJ whole genome shotgun (WGS) entry which is preliminary data.</text>
</comment>
<sequence length="63" mass="7654">MQETEKKQKNKRYKVFFDMKWSDDVYVTAPNARVARAKAFAKFIKKLTQKWFTIYVETDDKNK</sequence>
<dbReference type="Proteomes" id="UP001596023">
    <property type="component" value="Unassembled WGS sequence"/>
</dbReference>
<organism evidence="1 2">
    <name type="scientific">Dysgonomonas termitidis</name>
    <dbReference type="NCBI Taxonomy" id="1516126"/>
    <lineage>
        <taxon>Bacteria</taxon>
        <taxon>Pseudomonadati</taxon>
        <taxon>Bacteroidota</taxon>
        <taxon>Bacteroidia</taxon>
        <taxon>Bacteroidales</taxon>
        <taxon>Dysgonomonadaceae</taxon>
        <taxon>Dysgonomonas</taxon>
    </lineage>
</organism>
<gene>
    <name evidence="1" type="ORF">ACFO6W_03185</name>
</gene>
<reference evidence="2" key="1">
    <citation type="journal article" date="2019" name="Int. J. Syst. Evol. Microbiol.">
        <title>The Global Catalogue of Microorganisms (GCM) 10K type strain sequencing project: providing services to taxonomists for standard genome sequencing and annotation.</title>
        <authorList>
            <consortium name="The Broad Institute Genomics Platform"/>
            <consortium name="The Broad Institute Genome Sequencing Center for Infectious Disease"/>
            <person name="Wu L."/>
            <person name="Ma J."/>
        </authorList>
    </citation>
    <scope>NUCLEOTIDE SEQUENCE [LARGE SCALE GENOMIC DNA]</scope>
    <source>
        <strain evidence="2">CCUG 66188</strain>
    </source>
</reference>
<accession>A0ABV9KSW7</accession>
<evidence type="ECO:0000313" key="1">
    <source>
        <dbReference type="EMBL" id="MFC4672691.1"/>
    </source>
</evidence>
<evidence type="ECO:0000313" key="2">
    <source>
        <dbReference type="Proteomes" id="UP001596023"/>
    </source>
</evidence>